<dbReference type="EMBL" id="JQAN02000010">
    <property type="protein sequence ID" value="PPD58060.1"/>
    <property type="molecule type" value="Genomic_DNA"/>
</dbReference>
<dbReference type="CDD" id="cd06173">
    <property type="entry name" value="MFS_MefA_like"/>
    <property type="match status" value="1"/>
</dbReference>
<keyword evidence="2" id="KW-0813">Transport</keyword>
<dbReference type="PANTHER" id="PTHR43266">
    <property type="entry name" value="MACROLIDE-EFFLUX PROTEIN"/>
    <property type="match status" value="1"/>
</dbReference>
<dbReference type="Proteomes" id="UP000235653">
    <property type="component" value="Unassembled WGS sequence"/>
</dbReference>
<evidence type="ECO:0000256" key="3">
    <source>
        <dbReference type="ARBA" id="ARBA00022475"/>
    </source>
</evidence>
<evidence type="ECO:0000256" key="1">
    <source>
        <dbReference type="ARBA" id="ARBA00004651"/>
    </source>
</evidence>
<dbReference type="RefSeq" id="WP_102331068.1">
    <property type="nucleotide sequence ID" value="NZ_CP058566.2"/>
</dbReference>
<keyword evidence="9" id="KW-1185">Reference proteome</keyword>
<evidence type="ECO:0000259" key="7">
    <source>
        <dbReference type="PROSITE" id="PS50850"/>
    </source>
</evidence>
<gene>
    <name evidence="8" type="ORF">JP09_007165</name>
</gene>
<evidence type="ECO:0000256" key="5">
    <source>
        <dbReference type="ARBA" id="ARBA00022989"/>
    </source>
</evidence>
<proteinExistence type="predicted"/>
<comment type="subcellular location">
    <subcellularLocation>
        <location evidence="1">Cell membrane</location>
        <topology evidence="1">Multi-pass membrane protein</topology>
    </subcellularLocation>
</comment>
<keyword evidence="3" id="KW-1003">Cell membrane</keyword>
<dbReference type="GO" id="GO:0022857">
    <property type="term" value="F:transmembrane transporter activity"/>
    <property type="evidence" value="ECO:0007669"/>
    <property type="project" value="InterPro"/>
</dbReference>
<dbReference type="InterPro" id="IPR020846">
    <property type="entry name" value="MFS_dom"/>
</dbReference>
<evidence type="ECO:0000313" key="9">
    <source>
        <dbReference type="Proteomes" id="UP000235653"/>
    </source>
</evidence>
<name>A0A2P5P6Z4_9CHLR</name>
<organism evidence="8 9">
    <name type="scientific">Dehalogenimonas etheniformans</name>
    <dbReference type="NCBI Taxonomy" id="1536648"/>
    <lineage>
        <taxon>Bacteria</taxon>
        <taxon>Bacillati</taxon>
        <taxon>Chloroflexota</taxon>
        <taxon>Dehalococcoidia</taxon>
        <taxon>Dehalococcoidales</taxon>
        <taxon>Dehalococcoidaceae</taxon>
        <taxon>Dehalogenimonas</taxon>
    </lineage>
</organism>
<dbReference type="AlphaFoldDB" id="A0A2P5P6Z4"/>
<dbReference type="PANTHER" id="PTHR43266:SF10">
    <property type="entry name" value="BACILYSIN EXPORTER BACE-RELATED"/>
    <property type="match status" value="1"/>
</dbReference>
<dbReference type="OrthoDB" id="9775268at2"/>
<feature type="domain" description="Major facilitator superfamily (MFS) profile" evidence="7">
    <location>
        <begin position="214"/>
        <end position="410"/>
    </location>
</feature>
<accession>A0A2P5P6Z4</accession>
<dbReference type="InterPro" id="IPR036259">
    <property type="entry name" value="MFS_trans_sf"/>
</dbReference>
<dbReference type="Pfam" id="PF05977">
    <property type="entry name" value="MFS_3"/>
    <property type="match status" value="1"/>
</dbReference>
<dbReference type="InterPro" id="IPR010290">
    <property type="entry name" value="TM_effector"/>
</dbReference>
<dbReference type="GO" id="GO:0005886">
    <property type="term" value="C:plasma membrane"/>
    <property type="evidence" value="ECO:0007669"/>
    <property type="project" value="UniProtKB-SubCell"/>
</dbReference>
<evidence type="ECO:0000256" key="2">
    <source>
        <dbReference type="ARBA" id="ARBA00022448"/>
    </source>
</evidence>
<keyword evidence="4" id="KW-0812">Transmembrane</keyword>
<comment type="caution">
    <text evidence="8">The sequence shown here is derived from an EMBL/GenBank/DDBJ whole genome shotgun (WGS) entry which is preliminary data.</text>
</comment>
<keyword evidence="5" id="KW-1133">Transmembrane helix</keyword>
<dbReference type="PROSITE" id="PS50850">
    <property type="entry name" value="MFS"/>
    <property type="match status" value="1"/>
</dbReference>
<reference evidence="8 9" key="1">
    <citation type="journal article" date="2017" name="ISME J.">
        <title>Grape pomace compost harbors organohalide-respiring Dehalogenimonas species with novel reductive dehalogenase genes.</title>
        <authorList>
            <person name="Yang Y."/>
            <person name="Higgins S.A."/>
            <person name="Yan J."/>
            <person name="Simsir B."/>
            <person name="Chourey K."/>
            <person name="Iyer R."/>
            <person name="Hettich R.L."/>
            <person name="Baldwin B."/>
            <person name="Ogles D.M."/>
            <person name="Loffler F.E."/>
        </authorList>
    </citation>
    <scope>NUCLEOTIDE SEQUENCE [LARGE SCALE GENOMIC DNA]</scope>
    <source>
        <strain evidence="8 9">GP</strain>
    </source>
</reference>
<dbReference type="SUPFAM" id="SSF103473">
    <property type="entry name" value="MFS general substrate transporter"/>
    <property type="match status" value="1"/>
</dbReference>
<evidence type="ECO:0000256" key="6">
    <source>
        <dbReference type="ARBA" id="ARBA00023136"/>
    </source>
</evidence>
<keyword evidence="6" id="KW-0472">Membrane</keyword>
<dbReference type="Gene3D" id="1.20.1250.20">
    <property type="entry name" value="MFS general substrate transporter like domains"/>
    <property type="match status" value="1"/>
</dbReference>
<evidence type="ECO:0000256" key="4">
    <source>
        <dbReference type="ARBA" id="ARBA00022692"/>
    </source>
</evidence>
<protein>
    <submittedName>
        <fullName evidence="8">MFS transporter</fullName>
    </submittedName>
</protein>
<evidence type="ECO:0000313" key="8">
    <source>
        <dbReference type="EMBL" id="PPD58060.1"/>
    </source>
</evidence>
<sequence>MKKFMVIWTSQAISLFGSAVVEFALAWYLTIKTGSATILATSMLVAILPQVVLGPFIGPYIDRWDRKRIMIVADIAISTLTIGLAVLFWLDAIQIWHIYIAMAGRAVGQAFHFPASMAAVTMIVPKKDLTRAAGLNQMIQGVITIAGPPAGAFLFGILPIQGVLMVDIMTAVIAVLCLIPIVIPHPKQATDKPSTSIIFEMIEGFRYIWKWKGLTWLIGLSAIISVFIAPAIALLPIMVNQALAGDVLKLGWIEAAFGVGIILGGLLLGVWPGFKNRIITCLTGVILCGLAATTMGLTSQGWFQVGLASSFIVGFGMSFANGPIMAVLQATIEKNMQGRIFSLMGSVSSAMVPIGLIIAGSTSDAIGIGPLFYICGIAVMMTGIILFFVPALMNFENQMKPHLTELVQGE</sequence>